<sequence length="69" mass="7721">MYTAYGNPWLYMVQDLCVMLRSCLDSGLAGHSVWRWTAATAAAFVSFAFYRGDASGMQVQLVFQLFLAD</sequence>
<keyword evidence="1" id="KW-1133">Transmembrane helix</keyword>
<reference evidence="2 3" key="1">
    <citation type="submission" date="2012-10" db="EMBL/GenBank/DDBJ databases">
        <title>Draft Genome Sequence of Paenibacillus popilliae ATCC 14706T.</title>
        <authorList>
            <person name="Iiyama K."/>
            <person name="Mori K."/>
            <person name="Mon H."/>
            <person name="Chieda Y."/>
            <person name="Lee J.M."/>
            <person name="Kusakabe T."/>
            <person name="Tashiro K."/>
            <person name="Asano S."/>
            <person name="Yasunaga-Aoki C."/>
            <person name="Shimizu S."/>
        </authorList>
    </citation>
    <scope>NUCLEOTIDE SEQUENCE [LARGE SCALE GENOMIC DNA]</scope>
    <source>
        <strain evidence="2 3">ATCC 14706</strain>
    </source>
</reference>
<protein>
    <submittedName>
        <fullName evidence="2">Uncharacterized protein</fullName>
    </submittedName>
</protein>
<dbReference type="EMBL" id="BALG01000024">
    <property type="protein sequence ID" value="GAC41203.1"/>
    <property type="molecule type" value="Genomic_DNA"/>
</dbReference>
<organism evidence="2 3">
    <name type="scientific">Paenibacillus popilliae ATCC 14706</name>
    <dbReference type="NCBI Taxonomy" id="1212764"/>
    <lineage>
        <taxon>Bacteria</taxon>
        <taxon>Bacillati</taxon>
        <taxon>Bacillota</taxon>
        <taxon>Bacilli</taxon>
        <taxon>Bacillales</taxon>
        <taxon>Paenibacillaceae</taxon>
        <taxon>Paenibacillus</taxon>
    </lineage>
</organism>
<evidence type="ECO:0000313" key="2">
    <source>
        <dbReference type="EMBL" id="GAC41203.1"/>
    </source>
</evidence>
<feature type="transmembrane region" description="Helical" evidence="1">
    <location>
        <begin position="33"/>
        <end position="50"/>
    </location>
</feature>
<keyword evidence="1" id="KW-0472">Membrane</keyword>
<keyword evidence="1" id="KW-0812">Transmembrane</keyword>
<evidence type="ECO:0000313" key="3">
    <source>
        <dbReference type="Proteomes" id="UP000029453"/>
    </source>
</evidence>
<dbReference type="Proteomes" id="UP000029453">
    <property type="component" value="Unassembled WGS sequence"/>
</dbReference>
<name>M9M267_PAEPP</name>
<gene>
    <name evidence="2" type="ORF">PPOP_0552</name>
</gene>
<accession>M9M267</accession>
<comment type="caution">
    <text evidence="2">The sequence shown here is derived from an EMBL/GenBank/DDBJ whole genome shotgun (WGS) entry which is preliminary data.</text>
</comment>
<dbReference type="AlphaFoldDB" id="M9M267"/>
<proteinExistence type="predicted"/>
<evidence type="ECO:0000256" key="1">
    <source>
        <dbReference type="SAM" id="Phobius"/>
    </source>
</evidence>
<keyword evidence="3" id="KW-1185">Reference proteome</keyword>